<keyword evidence="2" id="KW-0732">Signal</keyword>
<evidence type="ECO:0000256" key="1">
    <source>
        <dbReference type="SAM" id="Phobius"/>
    </source>
</evidence>
<feature type="transmembrane region" description="Helical" evidence="1">
    <location>
        <begin position="140"/>
        <end position="160"/>
    </location>
</feature>
<evidence type="ECO:0000313" key="3">
    <source>
        <dbReference type="EMBL" id="OJJ38912.1"/>
    </source>
</evidence>
<sequence>MHEKLFVTFITIITITSAQGQPIFSDKRWYGNITVRDQVRLESSQFRPAICQSQRPPPHLFPPAAAANLGCSAAFFLHPPIFPSLSILLTLSFSSFSPPPPFLFLFRTPHSFFFFFCFYSICLVIPFSFFFFYFTHPPSLPVVIFFLFILSSSLSADYTFTCFPLPIFSSFNYLSFPSKTLRSIQSPRSFQ</sequence>
<name>A0A1L9RVG5_ASPWE</name>
<dbReference type="GeneID" id="63749903"/>
<feature type="transmembrane region" description="Helical" evidence="1">
    <location>
        <begin position="65"/>
        <end position="91"/>
    </location>
</feature>
<keyword evidence="4" id="KW-1185">Reference proteome</keyword>
<reference evidence="4" key="1">
    <citation type="journal article" date="2017" name="Genome Biol.">
        <title>Comparative genomics reveals high biological diversity and specific adaptations in the industrially and medically important fungal genus Aspergillus.</title>
        <authorList>
            <person name="de Vries R.P."/>
            <person name="Riley R."/>
            <person name="Wiebenga A."/>
            <person name="Aguilar-Osorio G."/>
            <person name="Amillis S."/>
            <person name="Uchima C.A."/>
            <person name="Anderluh G."/>
            <person name="Asadollahi M."/>
            <person name="Askin M."/>
            <person name="Barry K."/>
            <person name="Battaglia E."/>
            <person name="Bayram O."/>
            <person name="Benocci T."/>
            <person name="Braus-Stromeyer S.A."/>
            <person name="Caldana C."/>
            <person name="Canovas D."/>
            <person name="Cerqueira G.C."/>
            <person name="Chen F."/>
            <person name="Chen W."/>
            <person name="Choi C."/>
            <person name="Clum A."/>
            <person name="Dos Santos R.A."/>
            <person name="Damasio A.R."/>
            <person name="Diallinas G."/>
            <person name="Emri T."/>
            <person name="Fekete E."/>
            <person name="Flipphi M."/>
            <person name="Freyberg S."/>
            <person name="Gallo A."/>
            <person name="Gournas C."/>
            <person name="Habgood R."/>
            <person name="Hainaut M."/>
            <person name="Harispe M.L."/>
            <person name="Henrissat B."/>
            <person name="Hilden K.S."/>
            <person name="Hope R."/>
            <person name="Hossain A."/>
            <person name="Karabika E."/>
            <person name="Karaffa L."/>
            <person name="Karanyi Z."/>
            <person name="Krasevec N."/>
            <person name="Kuo A."/>
            <person name="Kusch H."/>
            <person name="LaButti K."/>
            <person name="Lagendijk E.L."/>
            <person name="Lapidus A."/>
            <person name="Levasseur A."/>
            <person name="Lindquist E."/>
            <person name="Lipzen A."/>
            <person name="Logrieco A.F."/>
            <person name="MacCabe A."/>
            <person name="Maekelae M.R."/>
            <person name="Malavazi I."/>
            <person name="Melin P."/>
            <person name="Meyer V."/>
            <person name="Mielnichuk N."/>
            <person name="Miskei M."/>
            <person name="Molnar A.P."/>
            <person name="Mule G."/>
            <person name="Ngan C.Y."/>
            <person name="Orejas M."/>
            <person name="Orosz E."/>
            <person name="Ouedraogo J.P."/>
            <person name="Overkamp K.M."/>
            <person name="Park H.-S."/>
            <person name="Perrone G."/>
            <person name="Piumi F."/>
            <person name="Punt P.J."/>
            <person name="Ram A.F."/>
            <person name="Ramon A."/>
            <person name="Rauscher S."/>
            <person name="Record E."/>
            <person name="Riano-Pachon D.M."/>
            <person name="Robert V."/>
            <person name="Roehrig J."/>
            <person name="Ruller R."/>
            <person name="Salamov A."/>
            <person name="Salih N.S."/>
            <person name="Samson R.A."/>
            <person name="Sandor E."/>
            <person name="Sanguinetti M."/>
            <person name="Schuetze T."/>
            <person name="Sepcic K."/>
            <person name="Shelest E."/>
            <person name="Sherlock G."/>
            <person name="Sophianopoulou V."/>
            <person name="Squina F.M."/>
            <person name="Sun H."/>
            <person name="Susca A."/>
            <person name="Todd R.B."/>
            <person name="Tsang A."/>
            <person name="Unkles S.E."/>
            <person name="van de Wiele N."/>
            <person name="van Rossen-Uffink D."/>
            <person name="Oliveira J.V."/>
            <person name="Vesth T.C."/>
            <person name="Visser J."/>
            <person name="Yu J.-H."/>
            <person name="Zhou M."/>
            <person name="Andersen M.R."/>
            <person name="Archer D.B."/>
            <person name="Baker S.E."/>
            <person name="Benoit I."/>
            <person name="Brakhage A.A."/>
            <person name="Braus G.H."/>
            <person name="Fischer R."/>
            <person name="Frisvad J.C."/>
            <person name="Goldman G.H."/>
            <person name="Houbraken J."/>
            <person name="Oakley B."/>
            <person name="Pocsi I."/>
            <person name="Scazzocchio C."/>
            <person name="Seiboth B."/>
            <person name="vanKuyk P.A."/>
            <person name="Wortman J."/>
            <person name="Dyer P.S."/>
            <person name="Grigoriev I.V."/>
        </authorList>
    </citation>
    <scope>NUCLEOTIDE SEQUENCE [LARGE SCALE GENOMIC DNA]</scope>
    <source>
        <strain evidence="4">DTO 134E9</strain>
    </source>
</reference>
<accession>A0A1L9RVG5</accession>
<feature type="chain" id="PRO_5012205688" evidence="2">
    <location>
        <begin position="21"/>
        <end position="191"/>
    </location>
</feature>
<proteinExistence type="predicted"/>
<protein>
    <submittedName>
        <fullName evidence="3">Uncharacterized protein</fullName>
    </submittedName>
</protein>
<keyword evidence="1" id="KW-0812">Transmembrane</keyword>
<evidence type="ECO:0000313" key="4">
    <source>
        <dbReference type="Proteomes" id="UP000184383"/>
    </source>
</evidence>
<dbReference type="AlphaFoldDB" id="A0A1L9RVG5"/>
<feature type="signal peptide" evidence="2">
    <location>
        <begin position="1"/>
        <end position="20"/>
    </location>
</feature>
<dbReference type="VEuPathDB" id="FungiDB:ASPWEDRAFT_346571"/>
<dbReference type="EMBL" id="KV878210">
    <property type="protein sequence ID" value="OJJ38912.1"/>
    <property type="molecule type" value="Genomic_DNA"/>
</dbReference>
<feature type="transmembrane region" description="Helical" evidence="1">
    <location>
        <begin position="112"/>
        <end position="134"/>
    </location>
</feature>
<dbReference type="Proteomes" id="UP000184383">
    <property type="component" value="Unassembled WGS sequence"/>
</dbReference>
<keyword evidence="1" id="KW-1133">Transmembrane helix</keyword>
<organism evidence="3 4">
    <name type="scientific">Aspergillus wentii DTO 134E9</name>
    <dbReference type="NCBI Taxonomy" id="1073089"/>
    <lineage>
        <taxon>Eukaryota</taxon>
        <taxon>Fungi</taxon>
        <taxon>Dikarya</taxon>
        <taxon>Ascomycota</taxon>
        <taxon>Pezizomycotina</taxon>
        <taxon>Eurotiomycetes</taxon>
        <taxon>Eurotiomycetidae</taxon>
        <taxon>Eurotiales</taxon>
        <taxon>Aspergillaceae</taxon>
        <taxon>Aspergillus</taxon>
        <taxon>Aspergillus subgen. Cremei</taxon>
    </lineage>
</organism>
<evidence type="ECO:0000256" key="2">
    <source>
        <dbReference type="SAM" id="SignalP"/>
    </source>
</evidence>
<keyword evidence="1" id="KW-0472">Membrane</keyword>
<dbReference type="RefSeq" id="XP_040692588.1">
    <property type="nucleotide sequence ID" value="XM_040834055.1"/>
</dbReference>
<gene>
    <name evidence="3" type="ORF">ASPWEDRAFT_346571</name>
</gene>